<name>A0A6I3ST16_9BURK</name>
<protein>
    <recommendedName>
        <fullName evidence="3">Flagellar hook-length control protein FliK</fullName>
    </recommendedName>
</protein>
<organism evidence="1 2">
    <name type="scientific">Pseudoduganella buxea</name>
    <dbReference type="NCBI Taxonomy" id="1949069"/>
    <lineage>
        <taxon>Bacteria</taxon>
        <taxon>Pseudomonadati</taxon>
        <taxon>Pseudomonadota</taxon>
        <taxon>Betaproteobacteria</taxon>
        <taxon>Burkholderiales</taxon>
        <taxon>Oxalobacteraceae</taxon>
        <taxon>Telluria group</taxon>
        <taxon>Pseudoduganella</taxon>
    </lineage>
</organism>
<reference evidence="1 2" key="1">
    <citation type="submission" date="2019-11" db="EMBL/GenBank/DDBJ databases">
        <title>Type strains purchased from KCTC, JCM and DSMZ.</title>
        <authorList>
            <person name="Lu H."/>
        </authorList>
    </citation>
    <scope>NUCLEOTIDE SEQUENCE [LARGE SCALE GENOMIC DNA]</scope>
    <source>
        <strain evidence="1 2">KCTC 52429</strain>
    </source>
</reference>
<dbReference type="Proteomes" id="UP000430634">
    <property type="component" value="Unassembled WGS sequence"/>
</dbReference>
<dbReference type="OrthoDB" id="7056260at2"/>
<evidence type="ECO:0000313" key="1">
    <source>
        <dbReference type="EMBL" id="MTV52251.1"/>
    </source>
</evidence>
<evidence type="ECO:0008006" key="3">
    <source>
        <dbReference type="Google" id="ProtNLM"/>
    </source>
</evidence>
<evidence type="ECO:0000313" key="2">
    <source>
        <dbReference type="Proteomes" id="UP000430634"/>
    </source>
</evidence>
<proteinExistence type="predicted"/>
<gene>
    <name evidence="1" type="ORF">GM672_05815</name>
</gene>
<comment type="caution">
    <text evidence="1">The sequence shown here is derived from an EMBL/GenBank/DDBJ whole genome shotgun (WGS) entry which is preliminary data.</text>
</comment>
<accession>A0A6I3ST16</accession>
<sequence length="315" mass="33862">MAIDRVAMTALSIPERIVRDQPGRQLARQPEPAPLPVPAGGPDTVGALLQALDAEPVTGTLPTALAGKLAAEALLNAEPGAMQSNHQIFLSRQLTWQTPDVNVMAASWLVMIRNYAEQRSALLQQTQGRHLPAGLFQSEQAPAVLRDGRVPPQLVAETEAWKFAVYAWGAEKLVLRVIVRDPDEGDNPPPGRLPARRRAPRIALRLELFLGGLGKVVLQLEPLVDGVLLEIGAAQAGAMAHMRAMLPQIAAVAKACGIRIGRARMMRQLPPAAGREPTARQVAALTPALFRTMAEVAVLLSQPLPADELFLETRA</sequence>
<dbReference type="AlphaFoldDB" id="A0A6I3ST16"/>
<dbReference type="EMBL" id="WNKZ01000010">
    <property type="protein sequence ID" value="MTV52251.1"/>
    <property type="molecule type" value="Genomic_DNA"/>
</dbReference>
<dbReference type="RefSeq" id="WP_155469586.1">
    <property type="nucleotide sequence ID" value="NZ_BMKG01000002.1"/>
</dbReference>